<feature type="compositionally biased region" description="Basic and acidic residues" evidence="1">
    <location>
        <begin position="155"/>
        <end position="166"/>
    </location>
</feature>
<organism evidence="2">
    <name type="scientific">marine sediment metagenome</name>
    <dbReference type="NCBI Taxonomy" id="412755"/>
    <lineage>
        <taxon>unclassified sequences</taxon>
        <taxon>metagenomes</taxon>
        <taxon>ecological metagenomes</taxon>
    </lineage>
</organism>
<gene>
    <name evidence="2" type="ORF">S01H1_18480</name>
</gene>
<feature type="region of interest" description="Disordered" evidence="1">
    <location>
        <begin position="150"/>
        <end position="173"/>
    </location>
</feature>
<accession>X0SYC7</accession>
<proteinExistence type="predicted"/>
<protein>
    <submittedName>
        <fullName evidence="2">Uncharacterized protein</fullName>
    </submittedName>
</protein>
<sequence>MSVKTAANKAKSIGNKVGSIVLPLATALPVFSPVINDVIAGGPRGFITHITSTAQAWRAPGWHTVEGYIDGPGGAAIVTSLLAKLAKWGVRAVGLSDEIGSGFYLLVDAVEDWGDGSSLGYAIRELVYPSGAGSGALSEFGAGGVSFGRMPAKGSPKEMATKDQKPKARLTWA</sequence>
<reference evidence="2" key="1">
    <citation type="journal article" date="2014" name="Front. Microbiol.">
        <title>High frequency of phylogenetically diverse reductive dehalogenase-homologous genes in deep subseafloor sedimentary metagenomes.</title>
        <authorList>
            <person name="Kawai M."/>
            <person name="Futagami T."/>
            <person name="Toyoda A."/>
            <person name="Takaki Y."/>
            <person name="Nishi S."/>
            <person name="Hori S."/>
            <person name="Arai W."/>
            <person name="Tsubouchi T."/>
            <person name="Morono Y."/>
            <person name="Uchiyama I."/>
            <person name="Ito T."/>
            <person name="Fujiyama A."/>
            <person name="Inagaki F."/>
            <person name="Takami H."/>
        </authorList>
    </citation>
    <scope>NUCLEOTIDE SEQUENCE</scope>
    <source>
        <strain evidence="2">Expedition CK06-06</strain>
    </source>
</reference>
<evidence type="ECO:0000313" key="2">
    <source>
        <dbReference type="EMBL" id="GAF80927.1"/>
    </source>
</evidence>
<evidence type="ECO:0000256" key="1">
    <source>
        <dbReference type="SAM" id="MobiDB-lite"/>
    </source>
</evidence>
<dbReference type="AlphaFoldDB" id="X0SYC7"/>
<comment type="caution">
    <text evidence="2">The sequence shown here is derived from an EMBL/GenBank/DDBJ whole genome shotgun (WGS) entry which is preliminary data.</text>
</comment>
<name>X0SYC7_9ZZZZ</name>
<dbReference type="EMBL" id="BARS01009884">
    <property type="protein sequence ID" value="GAF80927.1"/>
    <property type="molecule type" value="Genomic_DNA"/>
</dbReference>